<comment type="caution">
    <text evidence="2">The sequence shown here is derived from an EMBL/GenBank/DDBJ whole genome shotgun (WGS) entry which is preliminary data.</text>
</comment>
<evidence type="ECO:0000313" key="2">
    <source>
        <dbReference type="EMBL" id="GAW97354.1"/>
    </source>
</evidence>
<dbReference type="EMBL" id="BDQM01000031">
    <property type="protein sequence ID" value="GAW97354.1"/>
    <property type="molecule type" value="Genomic_DNA"/>
</dbReference>
<sequence>MDDLQFRRAIYADPNNQDADTIAAQQQDPSKKQFAQEICQLDEKIMRALQVPVPEGLAEKLILRQTLASHQVQKRKTRVHLAIAASVAIVGGLMLNFMQFSSAYNNLGDYALAHVYHEQGSFANNATSQVTLASLNQKMATFDGNFSQSLGKLLFADYCRFDGMKSLHLVYQGKTSPVTVFIVPKNEQLSFSPHFNDKKLFGSSLEFTHSNIIVVADKNESLGQWQQKISETVSWLI</sequence>
<organism evidence="2 3">
    <name type="scientific">Colwellia marinimaniae</name>
    <dbReference type="NCBI Taxonomy" id="1513592"/>
    <lineage>
        <taxon>Bacteria</taxon>
        <taxon>Pseudomonadati</taxon>
        <taxon>Pseudomonadota</taxon>
        <taxon>Gammaproteobacteria</taxon>
        <taxon>Alteromonadales</taxon>
        <taxon>Colwelliaceae</taxon>
        <taxon>Colwellia</taxon>
    </lineage>
</organism>
<keyword evidence="1" id="KW-1133">Transmembrane helix</keyword>
<keyword evidence="1" id="KW-0472">Membrane</keyword>
<proteinExistence type="predicted"/>
<feature type="transmembrane region" description="Helical" evidence="1">
    <location>
        <begin position="79"/>
        <end position="98"/>
    </location>
</feature>
<reference evidence="2 3" key="1">
    <citation type="submission" date="2017-06" db="EMBL/GenBank/DDBJ databases">
        <title>Whole Genome Sequences of Colwellia marinimaniae MTCD1.</title>
        <authorList>
            <person name="Kusumoto H."/>
            <person name="Inoue M."/>
            <person name="Tanikawa K."/>
            <person name="Maeji H."/>
            <person name="Cameron J.H."/>
            <person name="Bartlett D.H."/>
        </authorList>
    </citation>
    <scope>NUCLEOTIDE SEQUENCE [LARGE SCALE GENOMIC DNA]</scope>
    <source>
        <strain evidence="2 3">MTCD1</strain>
    </source>
</reference>
<protein>
    <recommendedName>
        <fullName evidence="4">DUF3379 domain-containing protein</fullName>
    </recommendedName>
</protein>
<dbReference type="InterPro" id="IPR021806">
    <property type="entry name" value="DUF3379"/>
</dbReference>
<keyword evidence="3" id="KW-1185">Reference proteome</keyword>
<dbReference type="Pfam" id="PF11859">
    <property type="entry name" value="DUF3379"/>
    <property type="match status" value="1"/>
</dbReference>
<evidence type="ECO:0000256" key="1">
    <source>
        <dbReference type="SAM" id="Phobius"/>
    </source>
</evidence>
<dbReference type="Proteomes" id="UP000197068">
    <property type="component" value="Unassembled WGS sequence"/>
</dbReference>
<keyword evidence="1" id="KW-0812">Transmembrane</keyword>
<evidence type="ECO:0008006" key="4">
    <source>
        <dbReference type="Google" id="ProtNLM"/>
    </source>
</evidence>
<accession>A0ABQ0MYB2</accession>
<name>A0ABQ0MYB2_9GAMM</name>
<gene>
    <name evidence="2" type="ORF">MTCD1_02981</name>
</gene>
<evidence type="ECO:0000313" key="3">
    <source>
        <dbReference type="Proteomes" id="UP000197068"/>
    </source>
</evidence>
<dbReference type="RefSeq" id="WP_057180616.1">
    <property type="nucleotide sequence ID" value="NZ_BDQM01000031.1"/>
</dbReference>